<protein>
    <submittedName>
        <fullName evidence="6">ABC-2 type transport system ATP-binding protein</fullName>
    </submittedName>
</protein>
<dbReference type="CDD" id="cd03230">
    <property type="entry name" value="ABC_DR_subfamily_A"/>
    <property type="match status" value="1"/>
</dbReference>
<keyword evidence="4 6" id="KW-0067">ATP-binding</keyword>
<dbReference type="Pfam" id="PF00005">
    <property type="entry name" value="ABC_tran"/>
    <property type="match status" value="1"/>
</dbReference>
<gene>
    <name evidence="6" type="ORF">SAMN04488098_100921</name>
</gene>
<dbReference type="PROSITE" id="PS50893">
    <property type="entry name" value="ABC_TRANSPORTER_2"/>
    <property type="match status" value="1"/>
</dbReference>
<evidence type="ECO:0000256" key="3">
    <source>
        <dbReference type="ARBA" id="ARBA00022741"/>
    </source>
</evidence>
<keyword evidence="7" id="KW-1185">Reference proteome</keyword>
<organism evidence="6 7">
    <name type="scientific">Alkalibacterium thalassium</name>
    <dbReference type="NCBI Taxonomy" id="426701"/>
    <lineage>
        <taxon>Bacteria</taxon>
        <taxon>Bacillati</taxon>
        <taxon>Bacillota</taxon>
        <taxon>Bacilli</taxon>
        <taxon>Lactobacillales</taxon>
        <taxon>Carnobacteriaceae</taxon>
        <taxon>Alkalibacterium</taxon>
    </lineage>
</organism>
<evidence type="ECO:0000259" key="5">
    <source>
        <dbReference type="PROSITE" id="PS50893"/>
    </source>
</evidence>
<evidence type="ECO:0000256" key="4">
    <source>
        <dbReference type="ARBA" id="ARBA00022840"/>
    </source>
</evidence>
<dbReference type="Proteomes" id="UP000199433">
    <property type="component" value="Unassembled WGS sequence"/>
</dbReference>
<accession>A0A1G8Y9S8</accession>
<evidence type="ECO:0000313" key="6">
    <source>
        <dbReference type="EMBL" id="SDJ99592.1"/>
    </source>
</evidence>
<dbReference type="SMART" id="SM00382">
    <property type="entry name" value="AAA"/>
    <property type="match status" value="1"/>
</dbReference>
<evidence type="ECO:0000256" key="2">
    <source>
        <dbReference type="ARBA" id="ARBA00022448"/>
    </source>
</evidence>
<name>A0A1G8Y9S8_9LACT</name>
<dbReference type="SUPFAM" id="SSF52540">
    <property type="entry name" value="P-loop containing nucleoside triphosphate hydrolases"/>
    <property type="match status" value="1"/>
</dbReference>
<dbReference type="STRING" id="426701.SAMN04488098_100921"/>
<sequence>MAVLEIEQLKKSYGTQNVLDGVTFSVDSGSVYGFIGKNGAGKTTTMTIALGLLKPDEGTVRINGEPVTYGDTKTNKYVGYLPDVPEFYPFLTAGEYMTLCADVSGLDKKESKKKISELLEMVGLENNKKRIRNYSRGMKQRLGIAQALINDPILLICDEPTSALDPIGRQQLLTVLKKVKEKTTVIFSTHILTDVEAVCDKVAILNNGKIVKQGSVEQLKAEVKTNQWTVVLETEEEAGRVAEALEIHPELLPAKQTGVKVEGTSESAADAMSIILNCLHTLSVIPVRVERKEPTMEEVFMEAIR</sequence>
<keyword evidence="3" id="KW-0547">Nucleotide-binding</keyword>
<feature type="domain" description="ABC transporter" evidence="5">
    <location>
        <begin position="4"/>
        <end position="232"/>
    </location>
</feature>
<dbReference type="GO" id="GO:0005524">
    <property type="term" value="F:ATP binding"/>
    <property type="evidence" value="ECO:0007669"/>
    <property type="project" value="UniProtKB-KW"/>
</dbReference>
<dbReference type="PANTHER" id="PTHR43335">
    <property type="entry name" value="ABC TRANSPORTER, ATP-BINDING PROTEIN"/>
    <property type="match status" value="1"/>
</dbReference>
<dbReference type="GO" id="GO:0016887">
    <property type="term" value="F:ATP hydrolysis activity"/>
    <property type="evidence" value="ECO:0007669"/>
    <property type="project" value="InterPro"/>
</dbReference>
<dbReference type="InterPro" id="IPR027417">
    <property type="entry name" value="P-loop_NTPase"/>
</dbReference>
<dbReference type="PANTHER" id="PTHR43335:SF4">
    <property type="entry name" value="ABC TRANSPORTER, ATP-BINDING PROTEIN"/>
    <property type="match status" value="1"/>
</dbReference>
<evidence type="ECO:0000256" key="1">
    <source>
        <dbReference type="ARBA" id="ARBA00005417"/>
    </source>
</evidence>
<comment type="similarity">
    <text evidence="1">Belongs to the ABC transporter superfamily.</text>
</comment>
<dbReference type="InterPro" id="IPR003439">
    <property type="entry name" value="ABC_transporter-like_ATP-bd"/>
</dbReference>
<keyword evidence="2" id="KW-0813">Transport</keyword>
<proteinExistence type="inferred from homology"/>
<dbReference type="Gene3D" id="3.40.50.300">
    <property type="entry name" value="P-loop containing nucleotide triphosphate hydrolases"/>
    <property type="match status" value="1"/>
</dbReference>
<evidence type="ECO:0000313" key="7">
    <source>
        <dbReference type="Proteomes" id="UP000199433"/>
    </source>
</evidence>
<dbReference type="EMBL" id="FNFK01000009">
    <property type="protein sequence ID" value="SDJ99592.1"/>
    <property type="molecule type" value="Genomic_DNA"/>
</dbReference>
<reference evidence="7" key="1">
    <citation type="submission" date="2016-10" db="EMBL/GenBank/DDBJ databases">
        <authorList>
            <person name="Varghese N."/>
            <person name="Submissions S."/>
        </authorList>
    </citation>
    <scope>NUCLEOTIDE SEQUENCE [LARGE SCALE GENOMIC DNA]</scope>
    <source>
        <strain evidence="7">DSM 19181</strain>
    </source>
</reference>
<dbReference type="AlphaFoldDB" id="A0A1G8Y9S8"/>
<dbReference type="InterPro" id="IPR003593">
    <property type="entry name" value="AAA+_ATPase"/>
</dbReference>
<dbReference type="RefSeq" id="WP_091265608.1">
    <property type="nucleotide sequence ID" value="NZ_FNFK01000009.1"/>
</dbReference>
<dbReference type="OrthoDB" id="9804819at2"/>